<dbReference type="PROSITE" id="PS51352">
    <property type="entry name" value="THIOREDOXIN_2"/>
    <property type="match status" value="1"/>
</dbReference>
<feature type="domain" description="Thioredoxin" evidence="1">
    <location>
        <begin position="187"/>
        <end position="345"/>
    </location>
</feature>
<dbReference type="GO" id="GO:0031397">
    <property type="term" value="P:negative regulation of protein ubiquitination"/>
    <property type="evidence" value="ECO:0007669"/>
    <property type="project" value="TreeGrafter"/>
</dbReference>
<dbReference type="OrthoDB" id="189920at2759"/>
<dbReference type="Pfam" id="PF13905">
    <property type="entry name" value="Thioredoxin_8"/>
    <property type="match status" value="1"/>
</dbReference>
<evidence type="ECO:0000259" key="1">
    <source>
        <dbReference type="PROSITE" id="PS51352"/>
    </source>
</evidence>
<proteinExistence type="predicted"/>
<dbReference type="Gene3D" id="3.40.30.10">
    <property type="entry name" value="Glutaredoxin"/>
    <property type="match status" value="1"/>
</dbReference>
<dbReference type="GO" id="GO:0030178">
    <property type="term" value="P:negative regulation of Wnt signaling pathway"/>
    <property type="evidence" value="ECO:0007669"/>
    <property type="project" value="TreeGrafter"/>
</dbReference>
<gene>
    <name evidence="2" type="ORF">MENT_LOCUS47635</name>
</gene>
<dbReference type="GO" id="GO:0005634">
    <property type="term" value="C:nucleus"/>
    <property type="evidence" value="ECO:0007669"/>
    <property type="project" value="TreeGrafter"/>
</dbReference>
<evidence type="ECO:0000313" key="3">
    <source>
        <dbReference type="Proteomes" id="UP000580250"/>
    </source>
</evidence>
<accession>A0A6V7X5I7</accession>
<organism evidence="2 3">
    <name type="scientific">Meloidogyne enterolobii</name>
    <name type="common">Root-knot nematode worm</name>
    <name type="synonym">Meloidogyne mayaguensis</name>
    <dbReference type="NCBI Taxonomy" id="390850"/>
    <lineage>
        <taxon>Eukaryota</taxon>
        <taxon>Metazoa</taxon>
        <taxon>Ecdysozoa</taxon>
        <taxon>Nematoda</taxon>
        <taxon>Chromadorea</taxon>
        <taxon>Rhabditida</taxon>
        <taxon>Tylenchina</taxon>
        <taxon>Tylenchomorpha</taxon>
        <taxon>Tylenchoidea</taxon>
        <taxon>Meloidogynidae</taxon>
        <taxon>Meloidogyninae</taxon>
        <taxon>Meloidogyne</taxon>
    </lineage>
</organism>
<dbReference type="SUPFAM" id="SSF52833">
    <property type="entry name" value="Thioredoxin-like"/>
    <property type="match status" value="1"/>
</dbReference>
<dbReference type="Proteomes" id="UP000580250">
    <property type="component" value="Unassembled WGS sequence"/>
</dbReference>
<dbReference type="PANTHER" id="PTHR46472">
    <property type="entry name" value="NUCLEOREDOXIN"/>
    <property type="match status" value="1"/>
</dbReference>
<sequence length="511" mass="57898">MFNICSFERAIVVKYLSTTTNKQTLQQPTKQEIYSFGELIKSCNYLLFYVFSNLNQQNPLFLQALERLVLSRNKEGKKKISKSSPAKLKKLFGLGKKCSTENVSLNFTEIKIIGIDVEFNLNEGNLFRLMILNYSTFLHKIICIRSLNFVTAPSLFVLDCSELKIISQAYNSLIDDQYCENFPWQFVSPKEFLKGMKLLKNCGDGGLTENVEFDKIGNGVKGIFFGAKWCPPSKQMSKQLSEIYPKIKESHPSFEIIFCSYDRSEDSFKEHFKGMPWLSLPYKSEKALANAFDVQGIPTFLLLNEDFSIISRNGRNILLSDPLGYPWERKSLYELTEHTVHQLSEMASLILFTDGSPEDTEFSIQLLTTCIDNLLKGEQKEEEQNESKNILKGDLISLNSENANSLGNDPFQFFYTGEDPICDDVLENLGQENADLPLLLICDVLAGHLAICDKPDVSEDVLREFVEEYKNGKCKQVIPIPNNKKVQSRTVGGIPAEALEQLLNNSATTIT</sequence>
<protein>
    <recommendedName>
        <fullName evidence="1">Thioredoxin domain-containing protein</fullName>
    </recommendedName>
</protein>
<evidence type="ECO:0000313" key="2">
    <source>
        <dbReference type="EMBL" id="CAD2194610.1"/>
    </source>
</evidence>
<dbReference type="AlphaFoldDB" id="A0A6V7X5I7"/>
<dbReference type="PANTHER" id="PTHR46472:SF1">
    <property type="entry name" value="NUCLEOREDOXIN"/>
    <property type="match status" value="1"/>
</dbReference>
<dbReference type="InterPro" id="IPR012336">
    <property type="entry name" value="Thioredoxin-like_fold"/>
</dbReference>
<dbReference type="EMBL" id="CAJEWN010001129">
    <property type="protein sequence ID" value="CAD2194610.1"/>
    <property type="molecule type" value="Genomic_DNA"/>
</dbReference>
<dbReference type="InterPro" id="IPR036249">
    <property type="entry name" value="Thioredoxin-like_sf"/>
</dbReference>
<reference evidence="2 3" key="1">
    <citation type="submission" date="2020-08" db="EMBL/GenBank/DDBJ databases">
        <authorList>
            <person name="Koutsovoulos G."/>
            <person name="Danchin GJ E."/>
        </authorList>
    </citation>
    <scope>NUCLEOTIDE SEQUENCE [LARGE SCALE GENOMIC DNA]</scope>
</reference>
<dbReference type="GO" id="GO:0004791">
    <property type="term" value="F:thioredoxin-disulfide reductase (NADPH) activity"/>
    <property type="evidence" value="ECO:0007669"/>
    <property type="project" value="TreeGrafter"/>
</dbReference>
<dbReference type="InterPro" id="IPR013766">
    <property type="entry name" value="Thioredoxin_domain"/>
</dbReference>
<name>A0A6V7X5I7_MELEN</name>
<comment type="caution">
    <text evidence="2">The sequence shown here is derived from an EMBL/GenBank/DDBJ whole genome shotgun (WGS) entry which is preliminary data.</text>
</comment>